<dbReference type="PROSITE" id="PS51257">
    <property type="entry name" value="PROKAR_LIPOPROTEIN"/>
    <property type="match status" value="1"/>
</dbReference>
<dbReference type="RefSeq" id="WP_330087608.1">
    <property type="nucleotide sequence ID" value="NZ_JAUGZK010000005.1"/>
</dbReference>
<feature type="signal peptide" evidence="2">
    <location>
        <begin position="1"/>
        <end position="23"/>
    </location>
</feature>
<dbReference type="Pfam" id="PF12276">
    <property type="entry name" value="DUF3617"/>
    <property type="match status" value="1"/>
</dbReference>
<gene>
    <name evidence="3" type="ORF">QWF21_08410</name>
</gene>
<evidence type="ECO:0000313" key="3">
    <source>
        <dbReference type="EMBL" id="MEE2024268.1"/>
    </source>
</evidence>
<name>A0ABU7JF10_9GAMM</name>
<dbReference type="Proteomes" id="UP001339167">
    <property type="component" value="Unassembled WGS sequence"/>
</dbReference>
<dbReference type="InterPro" id="IPR022061">
    <property type="entry name" value="DUF3617"/>
</dbReference>
<dbReference type="EMBL" id="JAUGZK010000005">
    <property type="protein sequence ID" value="MEE2024268.1"/>
    <property type="molecule type" value="Genomic_DNA"/>
</dbReference>
<feature type="coiled-coil region" evidence="1">
    <location>
        <begin position="41"/>
        <end position="68"/>
    </location>
</feature>
<keyword evidence="4" id="KW-1185">Reference proteome</keyword>
<proteinExistence type="predicted"/>
<protein>
    <submittedName>
        <fullName evidence="3">DUF3617 domain-containing protein</fullName>
    </submittedName>
</protein>
<evidence type="ECO:0000256" key="1">
    <source>
        <dbReference type="SAM" id="Coils"/>
    </source>
</evidence>
<organism evidence="3 4">
    <name type="scientific">Alkalimonas mucilaginosa</name>
    <dbReference type="NCBI Taxonomy" id="3057676"/>
    <lineage>
        <taxon>Bacteria</taxon>
        <taxon>Pseudomonadati</taxon>
        <taxon>Pseudomonadota</taxon>
        <taxon>Gammaproteobacteria</taxon>
        <taxon>Alkalimonas</taxon>
    </lineage>
</organism>
<keyword evidence="1" id="KW-0175">Coiled coil</keyword>
<evidence type="ECO:0000313" key="4">
    <source>
        <dbReference type="Proteomes" id="UP001339167"/>
    </source>
</evidence>
<comment type="caution">
    <text evidence="3">The sequence shown here is derived from an EMBL/GenBank/DDBJ whole genome shotgun (WGS) entry which is preliminary data.</text>
</comment>
<feature type="chain" id="PRO_5046434201" evidence="2">
    <location>
        <begin position="24"/>
        <end position="177"/>
    </location>
</feature>
<reference evidence="3 4" key="1">
    <citation type="submission" date="2023-06" db="EMBL/GenBank/DDBJ databases">
        <title>Alkalimonas sp., MEB004 an alkaliphilic bacterium isolated from Lonar Lake, India.</title>
        <authorList>
            <person name="Joshi A."/>
            <person name="Thite S."/>
        </authorList>
    </citation>
    <scope>NUCLEOTIDE SEQUENCE [LARGE SCALE GENOMIC DNA]</scope>
    <source>
        <strain evidence="3 4">MEB004</strain>
    </source>
</reference>
<keyword evidence="2" id="KW-0732">Signal</keyword>
<evidence type="ECO:0000256" key="2">
    <source>
        <dbReference type="SAM" id="SignalP"/>
    </source>
</evidence>
<sequence length="177" mass="19880">MKSILMPASAAILLASCIFPLQANSLKLDMDPGLWEHSFTIQSESGELERAMEEAKRQLENLPAAQRQMMESMLEQQGIRFGGTSSSIQVCLTQQDIEQGMLPQQEGCEQSLTPKGNNRFEFTFHCQTNPPSRGQGEMVLESRRAYRSNAEFTTEVNGRAERMTMQQQGKWLQADCG</sequence>
<accession>A0ABU7JF10</accession>